<comment type="caution">
    <text evidence="3">The sequence shown here is derived from an EMBL/GenBank/DDBJ whole genome shotgun (WGS) entry which is preliminary data.</text>
</comment>
<proteinExistence type="predicted"/>
<dbReference type="SMART" id="SM00336">
    <property type="entry name" value="BBOX"/>
    <property type="match status" value="1"/>
</dbReference>
<evidence type="ECO:0000256" key="1">
    <source>
        <dbReference type="PROSITE-ProRule" id="PRU00024"/>
    </source>
</evidence>
<dbReference type="GO" id="GO:0008270">
    <property type="term" value="F:zinc ion binding"/>
    <property type="evidence" value="ECO:0007669"/>
    <property type="project" value="UniProtKB-KW"/>
</dbReference>
<evidence type="ECO:0000313" key="4">
    <source>
        <dbReference type="Proteomes" id="UP001295684"/>
    </source>
</evidence>
<keyword evidence="1" id="KW-0863">Zinc-finger</keyword>
<dbReference type="InterPro" id="IPR000315">
    <property type="entry name" value="Znf_B-box"/>
</dbReference>
<dbReference type="SUPFAM" id="SSF57845">
    <property type="entry name" value="B-box zinc-binding domain"/>
    <property type="match status" value="1"/>
</dbReference>
<evidence type="ECO:0000313" key="3">
    <source>
        <dbReference type="EMBL" id="CAI2371870.1"/>
    </source>
</evidence>
<dbReference type="PANTHER" id="PTHR24103">
    <property type="entry name" value="E3 UBIQUITIN-PROTEIN LIGASE TRIM"/>
    <property type="match status" value="1"/>
</dbReference>
<keyword evidence="1" id="KW-0862">Zinc</keyword>
<sequence length="380" mass="44049">MEPTPSQNPTQADYVRSRMTSFETWQRTRSLCVFPRSPRLARPGEDTRRSLVKQNRIEANKCEEKKGIQISEQDNKNDSLAPKSPSSSSFKTWLLSCPLCKSEPMKTCTSCRFCGFYACEGCWTEALEKEEKCFRCRKGLKRKDLVKNLMYGRIREEEVSLEGRLRRKMVRKCPEHGEEGKLFCERCEGFVCLECVREDTHAGHDFLDVEENREVKEKLLGIVEFCRELEKGCELLDMLIQEHLQFLDIKPLSQEGLDFLIKGKIDSCENKSILKRALEDILESEISLHTEAEKELKNFQEIVKDIINLSLKTTEIDKLIKKLNESLDDKDLPNIKTLITPKTPKFIKKSLSDQFMLTSEYTQEPSFTIFISTFLTQHSS</sequence>
<evidence type="ECO:0000259" key="2">
    <source>
        <dbReference type="PROSITE" id="PS50119"/>
    </source>
</evidence>
<name>A0AAD1URF0_EUPCR</name>
<dbReference type="SUPFAM" id="SSF57850">
    <property type="entry name" value="RING/U-box"/>
    <property type="match status" value="1"/>
</dbReference>
<protein>
    <recommendedName>
        <fullName evidence="2">B box-type domain-containing protein</fullName>
    </recommendedName>
</protein>
<dbReference type="InterPro" id="IPR050143">
    <property type="entry name" value="TRIM/RBCC"/>
</dbReference>
<gene>
    <name evidence="3" type="ORF">ECRASSUSDP1_LOCUS13195</name>
</gene>
<accession>A0AAD1URF0</accession>
<organism evidence="3 4">
    <name type="scientific">Euplotes crassus</name>
    <dbReference type="NCBI Taxonomy" id="5936"/>
    <lineage>
        <taxon>Eukaryota</taxon>
        <taxon>Sar</taxon>
        <taxon>Alveolata</taxon>
        <taxon>Ciliophora</taxon>
        <taxon>Intramacronucleata</taxon>
        <taxon>Spirotrichea</taxon>
        <taxon>Hypotrichia</taxon>
        <taxon>Euplotida</taxon>
        <taxon>Euplotidae</taxon>
        <taxon>Moneuplotes</taxon>
    </lineage>
</organism>
<reference evidence="3" key="1">
    <citation type="submission" date="2023-07" db="EMBL/GenBank/DDBJ databases">
        <authorList>
            <consortium name="AG Swart"/>
            <person name="Singh M."/>
            <person name="Singh A."/>
            <person name="Seah K."/>
            <person name="Emmerich C."/>
        </authorList>
    </citation>
    <scope>NUCLEOTIDE SEQUENCE</scope>
    <source>
        <strain evidence="3">DP1</strain>
    </source>
</reference>
<dbReference type="AlphaFoldDB" id="A0AAD1URF0"/>
<dbReference type="PROSITE" id="PS50119">
    <property type="entry name" value="ZF_BBOX"/>
    <property type="match status" value="1"/>
</dbReference>
<dbReference type="Gene3D" id="3.30.160.60">
    <property type="entry name" value="Classic Zinc Finger"/>
    <property type="match status" value="1"/>
</dbReference>
<dbReference type="EMBL" id="CAMPGE010013127">
    <property type="protein sequence ID" value="CAI2371870.1"/>
    <property type="molecule type" value="Genomic_DNA"/>
</dbReference>
<keyword evidence="4" id="KW-1185">Reference proteome</keyword>
<dbReference type="Proteomes" id="UP001295684">
    <property type="component" value="Unassembled WGS sequence"/>
</dbReference>
<feature type="domain" description="B box-type" evidence="2">
    <location>
        <begin position="168"/>
        <end position="209"/>
    </location>
</feature>
<dbReference type="CDD" id="cd19756">
    <property type="entry name" value="Bbox2"/>
    <property type="match status" value="1"/>
</dbReference>
<dbReference type="Pfam" id="PF00643">
    <property type="entry name" value="zf-B_box"/>
    <property type="match status" value="1"/>
</dbReference>
<keyword evidence="1" id="KW-0479">Metal-binding</keyword>